<protein>
    <submittedName>
        <fullName evidence="14">LOW QUALITY PROTEIN: receptor like protein 21-like</fullName>
    </submittedName>
</protein>
<feature type="transmembrane region" description="Helical" evidence="10">
    <location>
        <begin position="886"/>
        <end position="908"/>
    </location>
</feature>
<keyword evidence="5" id="KW-0677">Repeat</keyword>
<evidence type="ECO:0000256" key="3">
    <source>
        <dbReference type="ARBA" id="ARBA00022614"/>
    </source>
</evidence>
<sequence>MKCLFLCMWAWVLLASTGSGRSTGCLQEERNALLEIKAAFNRPHGSFLPSWRHGDGDCCGWEGVECDNTTLRVTELYLSNTHHQKSRPWVINATLFTPLEELRVLDLSRNRLNDINGTLHLKNLKRLYLYDNLLDRVPSLYKQTSAEAQNLSSNQLGGVDLEVLDLWGNKLGNDALVDIMRMTSLKALDISFCRLDASSKLLEGLCRLRNLEEFDICGNEFWGPLPSCFCNMTSLRVFDVHNNHFSGAIPPSLLSNLKSLEYIELSGNNFGGSLSLASLANTSNLEVFRLLDNLHLVVNTEEPAWFPPFQLKRFGLSRCVLNKDANGVIPSFLKEQHDLRVVQICFNGITADFPNWLLVNNVNLEWFDLRGNNMTGAFHLPSNLSRVSMRWVDWSANFIEGELPSWFGSILPNLQYLNLSNNLLEGRIPSSMGNMKLLFSLDLSNNGFTGEIPETLAKDCTSLISVVLSGNNLQGQMLPRYSNLRKLNFLFLDSNNFTGDISLGILNSSSLLVLDVRNNSLSGTIPNWIGDIPRLRGLLISSNSLGGPLPLSLCNLNYLVHLDLSGSNIGPNIPPCANVTVMRFLHLTNNSLTGHFPEFLSRASSTVTLDLRHNALSGKVPSWIGSLRNLKVLLLQGNNFEGSIPLDLCLLKNMSILDLSKNNLSGQIPSCLKDLTFGYDGISADSFDTSGYWVKPVDPYGYKGRFSTFFRYSEYGRSAYTDGLEEVNFMTKSRLESYKGYILQLMSGMDLSQNNFTGFIPPEVGYLSELLALNLSHNHLTGPIPETFANLKNVESLDLSYNSLIGPIPPQLIELYRLSEFRVAYNNLSGRTPDRKNQFGTFGEASYEGNPLLCGPPLTSCDGSNQGQGTLPPSNHIKDDDPWREAFLWSFAGSYVVAFFGMVLFLYLNTYYRYVLFNLVRKLIPSFPQ</sequence>
<comment type="similarity">
    <text evidence="2">Belongs to the RLP family.</text>
</comment>
<dbReference type="SMART" id="SM00369">
    <property type="entry name" value="LRR_TYP"/>
    <property type="match status" value="9"/>
</dbReference>
<evidence type="ECO:0000256" key="9">
    <source>
        <dbReference type="ARBA" id="ARBA00023180"/>
    </source>
</evidence>
<dbReference type="PANTHER" id="PTHR48062:SF21">
    <property type="entry name" value="RECEPTOR-LIKE PROTEIN 12"/>
    <property type="match status" value="1"/>
</dbReference>
<name>A0A8B8N5S4_9MYRT</name>
<reference evidence="14" key="1">
    <citation type="submission" date="2025-08" db="UniProtKB">
        <authorList>
            <consortium name="RefSeq"/>
        </authorList>
    </citation>
    <scope>IDENTIFICATION</scope>
    <source>
        <tissue evidence="14">Leaf</tissue>
    </source>
</reference>
<dbReference type="Pfam" id="PF00560">
    <property type="entry name" value="LRR_1"/>
    <property type="match status" value="2"/>
</dbReference>
<dbReference type="PRINTS" id="PR00019">
    <property type="entry name" value="LEURICHRPT"/>
</dbReference>
<dbReference type="InterPro" id="IPR032675">
    <property type="entry name" value="LRR_dom_sf"/>
</dbReference>
<evidence type="ECO:0000256" key="11">
    <source>
        <dbReference type="SAM" id="SignalP"/>
    </source>
</evidence>
<keyword evidence="9" id="KW-0325">Glycoprotein</keyword>
<keyword evidence="3" id="KW-0433">Leucine-rich repeat</keyword>
<dbReference type="InterPro" id="IPR001611">
    <property type="entry name" value="Leu-rich_rpt"/>
</dbReference>
<evidence type="ECO:0000256" key="5">
    <source>
        <dbReference type="ARBA" id="ARBA00022737"/>
    </source>
</evidence>
<dbReference type="AlphaFoldDB" id="A0A8B8N5S4"/>
<organism evidence="13 14">
    <name type="scientific">Rhodamnia argentea</name>
    <dbReference type="NCBI Taxonomy" id="178133"/>
    <lineage>
        <taxon>Eukaryota</taxon>
        <taxon>Viridiplantae</taxon>
        <taxon>Streptophyta</taxon>
        <taxon>Embryophyta</taxon>
        <taxon>Tracheophyta</taxon>
        <taxon>Spermatophyta</taxon>
        <taxon>Magnoliopsida</taxon>
        <taxon>eudicotyledons</taxon>
        <taxon>Gunneridae</taxon>
        <taxon>Pentapetalae</taxon>
        <taxon>rosids</taxon>
        <taxon>malvids</taxon>
        <taxon>Myrtales</taxon>
        <taxon>Myrtaceae</taxon>
        <taxon>Myrtoideae</taxon>
        <taxon>Myrteae</taxon>
        <taxon>Australasian group</taxon>
        <taxon>Rhodamnia</taxon>
    </lineage>
</organism>
<dbReference type="GeneID" id="115730855"/>
<keyword evidence="4 10" id="KW-0812">Transmembrane</keyword>
<dbReference type="RefSeq" id="XP_030517334.2">
    <property type="nucleotide sequence ID" value="XM_030661474.2"/>
</dbReference>
<proteinExistence type="inferred from homology"/>
<dbReference type="Gene3D" id="3.80.10.10">
    <property type="entry name" value="Ribonuclease Inhibitor"/>
    <property type="match status" value="2"/>
</dbReference>
<keyword evidence="7 10" id="KW-0472">Membrane</keyword>
<evidence type="ECO:0000256" key="6">
    <source>
        <dbReference type="ARBA" id="ARBA00022989"/>
    </source>
</evidence>
<dbReference type="GO" id="GO:0005886">
    <property type="term" value="C:plasma membrane"/>
    <property type="evidence" value="ECO:0007669"/>
    <property type="project" value="UniProtKB-SubCell"/>
</dbReference>
<dbReference type="InterPro" id="IPR003591">
    <property type="entry name" value="Leu-rich_rpt_typical-subtyp"/>
</dbReference>
<keyword evidence="11" id="KW-0732">Signal</keyword>
<dbReference type="Proteomes" id="UP000827889">
    <property type="component" value="Chromosome 4"/>
</dbReference>
<keyword evidence="13" id="KW-1185">Reference proteome</keyword>
<gene>
    <name evidence="14" type="primary">LOC115730855</name>
</gene>
<dbReference type="InterPro" id="IPR013210">
    <property type="entry name" value="LRR_N_plant-typ"/>
</dbReference>
<evidence type="ECO:0000256" key="2">
    <source>
        <dbReference type="ARBA" id="ARBA00009592"/>
    </source>
</evidence>
<evidence type="ECO:0000313" key="14">
    <source>
        <dbReference type="RefSeq" id="XP_030517334.2"/>
    </source>
</evidence>
<evidence type="ECO:0000259" key="12">
    <source>
        <dbReference type="Pfam" id="PF08263"/>
    </source>
</evidence>
<dbReference type="Pfam" id="PF08263">
    <property type="entry name" value="LRRNT_2"/>
    <property type="match status" value="1"/>
</dbReference>
<dbReference type="KEGG" id="rarg:115730855"/>
<dbReference type="PROSITE" id="PS51450">
    <property type="entry name" value="LRR"/>
    <property type="match status" value="2"/>
</dbReference>
<evidence type="ECO:0000256" key="1">
    <source>
        <dbReference type="ARBA" id="ARBA00004251"/>
    </source>
</evidence>
<keyword evidence="8" id="KW-0675">Receptor</keyword>
<feature type="signal peptide" evidence="11">
    <location>
        <begin position="1"/>
        <end position="20"/>
    </location>
</feature>
<comment type="subcellular location">
    <subcellularLocation>
        <location evidence="1">Cell membrane</location>
        <topology evidence="1">Single-pass type I membrane protein</topology>
    </subcellularLocation>
</comment>
<feature type="domain" description="Leucine-rich repeat-containing N-terminal plant-type" evidence="12">
    <location>
        <begin position="27"/>
        <end position="67"/>
    </location>
</feature>
<evidence type="ECO:0000256" key="7">
    <source>
        <dbReference type="ARBA" id="ARBA00023136"/>
    </source>
</evidence>
<evidence type="ECO:0000313" key="13">
    <source>
        <dbReference type="Proteomes" id="UP000827889"/>
    </source>
</evidence>
<evidence type="ECO:0000256" key="4">
    <source>
        <dbReference type="ARBA" id="ARBA00022692"/>
    </source>
</evidence>
<accession>A0A8B8N5S4</accession>
<dbReference type="SUPFAM" id="SSF52047">
    <property type="entry name" value="RNI-like"/>
    <property type="match status" value="1"/>
</dbReference>
<dbReference type="PANTHER" id="PTHR48062">
    <property type="entry name" value="RECEPTOR-LIKE PROTEIN 14"/>
    <property type="match status" value="1"/>
</dbReference>
<dbReference type="Pfam" id="PF13855">
    <property type="entry name" value="LRR_8"/>
    <property type="match status" value="4"/>
</dbReference>
<dbReference type="SUPFAM" id="SSF52058">
    <property type="entry name" value="L domain-like"/>
    <property type="match status" value="2"/>
</dbReference>
<evidence type="ECO:0000256" key="8">
    <source>
        <dbReference type="ARBA" id="ARBA00023170"/>
    </source>
</evidence>
<evidence type="ECO:0000256" key="10">
    <source>
        <dbReference type="SAM" id="Phobius"/>
    </source>
</evidence>
<dbReference type="InterPro" id="IPR051502">
    <property type="entry name" value="RLP_Defense_Trigger"/>
</dbReference>
<feature type="chain" id="PRO_5045585804" evidence="11">
    <location>
        <begin position="21"/>
        <end position="929"/>
    </location>
</feature>
<keyword evidence="6 10" id="KW-1133">Transmembrane helix</keyword>